<feature type="non-terminal residue" evidence="2">
    <location>
        <position position="1"/>
    </location>
</feature>
<proteinExistence type="predicted"/>
<feature type="compositionally biased region" description="Pro residues" evidence="1">
    <location>
        <begin position="51"/>
        <end position="71"/>
    </location>
</feature>
<gene>
    <name evidence="2" type="ORF">Tci_850426</name>
</gene>
<name>A0A699QZ26_TANCI</name>
<evidence type="ECO:0000313" key="2">
    <source>
        <dbReference type="EMBL" id="GFC78456.1"/>
    </source>
</evidence>
<protein>
    <submittedName>
        <fullName evidence="2">Uncharacterized protein</fullName>
    </submittedName>
</protein>
<feature type="region of interest" description="Disordered" evidence="1">
    <location>
        <begin position="23"/>
        <end position="86"/>
    </location>
</feature>
<reference evidence="2" key="1">
    <citation type="journal article" date="2019" name="Sci. Rep.">
        <title>Draft genome of Tanacetum cinerariifolium, the natural source of mosquito coil.</title>
        <authorList>
            <person name="Yamashiro T."/>
            <person name="Shiraishi A."/>
            <person name="Satake H."/>
            <person name="Nakayama K."/>
        </authorList>
    </citation>
    <scope>NUCLEOTIDE SEQUENCE</scope>
</reference>
<evidence type="ECO:0000256" key="1">
    <source>
        <dbReference type="SAM" id="MobiDB-lite"/>
    </source>
</evidence>
<dbReference type="EMBL" id="BKCJ011065745">
    <property type="protein sequence ID" value="GFC78456.1"/>
    <property type="molecule type" value="Genomic_DNA"/>
</dbReference>
<dbReference type="AlphaFoldDB" id="A0A699QZ26"/>
<comment type="caution">
    <text evidence="2">The sequence shown here is derived from an EMBL/GenBank/DDBJ whole genome shotgun (WGS) entry which is preliminary data.</text>
</comment>
<sequence>VGKGFSGVETPLFESMLAVRDVTEEAEAQVPAQGDDVHEHAAEEIATDVVPPTPTSPSPSSPVIPSSPPHQSPYLPQPQDVEGLENANVAQQLEIVKLKARVKKLEKLHQEKDAEVEGRHADKQAEIYNIDLDHSSKVLSMQEDDTKV</sequence>
<organism evidence="2">
    <name type="scientific">Tanacetum cinerariifolium</name>
    <name type="common">Dalmatian daisy</name>
    <name type="synonym">Chrysanthemum cinerariifolium</name>
    <dbReference type="NCBI Taxonomy" id="118510"/>
    <lineage>
        <taxon>Eukaryota</taxon>
        <taxon>Viridiplantae</taxon>
        <taxon>Streptophyta</taxon>
        <taxon>Embryophyta</taxon>
        <taxon>Tracheophyta</taxon>
        <taxon>Spermatophyta</taxon>
        <taxon>Magnoliopsida</taxon>
        <taxon>eudicotyledons</taxon>
        <taxon>Gunneridae</taxon>
        <taxon>Pentapetalae</taxon>
        <taxon>asterids</taxon>
        <taxon>campanulids</taxon>
        <taxon>Asterales</taxon>
        <taxon>Asteraceae</taxon>
        <taxon>Asteroideae</taxon>
        <taxon>Anthemideae</taxon>
        <taxon>Anthemidinae</taxon>
        <taxon>Tanacetum</taxon>
    </lineage>
</organism>
<accession>A0A699QZ26</accession>